<accession>A0ABQ6G968</accession>
<evidence type="ECO:0000313" key="8">
    <source>
        <dbReference type="EMBL" id="GLX67167.1"/>
    </source>
</evidence>
<name>A0ABQ6G968_9BACL</name>
<evidence type="ECO:0000256" key="4">
    <source>
        <dbReference type="ARBA" id="ARBA00022692"/>
    </source>
</evidence>
<dbReference type="InterPro" id="IPR047135">
    <property type="entry name" value="YsiQ"/>
</dbReference>
<feature type="transmembrane region" description="Helical" evidence="7">
    <location>
        <begin position="22"/>
        <end position="44"/>
    </location>
</feature>
<feature type="transmembrane region" description="Helical" evidence="7">
    <location>
        <begin position="99"/>
        <end position="118"/>
    </location>
</feature>
<dbReference type="EMBL" id="BSSQ01000006">
    <property type="protein sequence ID" value="GLX67167.1"/>
    <property type="molecule type" value="Genomic_DNA"/>
</dbReference>
<evidence type="ECO:0000256" key="6">
    <source>
        <dbReference type="ARBA" id="ARBA00023136"/>
    </source>
</evidence>
<dbReference type="PANTHER" id="PTHR42925:SF2">
    <property type="entry name" value="NA+ DRIVEN MULTIDRUG EFFLUX PUMP"/>
    <property type="match status" value="1"/>
</dbReference>
<feature type="transmembrane region" description="Helical" evidence="7">
    <location>
        <begin position="139"/>
        <end position="159"/>
    </location>
</feature>
<dbReference type="Proteomes" id="UP001157114">
    <property type="component" value="Unassembled WGS sequence"/>
</dbReference>
<keyword evidence="3" id="KW-1003">Cell membrane</keyword>
<evidence type="ECO:0000256" key="2">
    <source>
        <dbReference type="ARBA" id="ARBA00022448"/>
    </source>
</evidence>
<dbReference type="PIRSF" id="PIRSF006603">
    <property type="entry name" value="DinF"/>
    <property type="match status" value="1"/>
</dbReference>
<organism evidence="8 9">
    <name type="scientific">Paenibacillus glycanilyticus</name>
    <dbReference type="NCBI Taxonomy" id="126569"/>
    <lineage>
        <taxon>Bacteria</taxon>
        <taxon>Bacillati</taxon>
        <taxon>Bacillota</taxon>
        <taxon>Bacilli</taxon>
        <taxon>Bacillales</taxon>
        <taxon>Paenibacillaceae</taxon>
        <taxon>Paenibacillus</taxon>
    </lineage>
</organism>
<feature type="transmembrane region" description="Helical" evidence="7">
    <location>
        <begin position="297"/>
        <end position="317"/>
    </location>
</feature>
<feature type="transmembrane region" description="Helical" evidence="7">
    <location>
        <begin position="234"/>
        <end position="254"/>
    </location>
</feature>
<feature type="transmembrane region" description="Helical" evidence="7">
    <location>
        <begin position="369"/>
        <end position="389"/>
    </location>
</feature>
<keyword evidence="5 7" id="KW-1133">Transmembrane helix</keyword>
<gene>
    <name evidence="8" type="ORF">MU1_15120</name>
</gene>
<sequence length="435" mass="47347">MLVGNSFSLINTLMVGRLGDSAIAVVAAVGQIGFVLSMILTGVYGITAFITQYHGKGDKHSLQQAFALMLLSSVTVTLVLVAVVFVFKSSILRLFINDPGAVQYGAHYLTLLLLVYLINSVKDTFASALGAIGQVKATLMIGLVSMSINAGLDYVLIYGKLGFPEYGIAGAAYATLVASVVGGTALIVYVYVRKVSFHLTFRSLTSLKFAFVKRLYRTTLPLVVHEGLWSVGNMLYAVAFGYMGVTALATFQLARTFNGYFMMGIYGFAYAANVLIGQKLSRKEPDEAIAFARKFTALTIVVSLFVSVAIAALSPYIVMLFSQTSGEVQTAFRHVMLIQAVLMLAYFLNNVWIVGMFRAGGDNVYTLKLILVTTWLIALPLVLAGAYLFHWPVEVVYVMFALEEVSKACIGYFRYRSNKWANNLTQSGSESDKAA</sequence>
<feature type="transmembrane region" description="Helical" evidence="7">
    <location>
        <begin position="337"/>
        <end position="357"/>
    </location>
</feature>
<dbReference type="InterPro" id="IPR002528">
    <property type="entry name" value="MATE_fam"/>
</dbReference>
<feature type="transmembrane region" description="Helical" evidence="7">
    <location>
        <begin position="65"/>
        <end position="87"/>
    </location>
</feature>
<dbReference type="Pfam" id="PF01554">
    <property type="entry name" value="MatE"/>
    <property type="match status" value="2"/>
</dbReference>
<keyword evidence="2" id="KW-0813">Transport</keyword>
<comment type="subcellular location">
    <subcellularLocation>
        <location evidence="1">Cell membrane</location>
        <topology evidence="1">Multi-pass membrane protein</topology>
    </subcellularLocation>
</comment>
<comment type="caution">
    <text evidence="8">The sequence shown here is derived from an EMBL/GenBank/DDBJ whole genome shotgun (WGS) entry which is preliminary data.</text>
</comment>
<proteinExistence type="predicted"/>
<evidence type="ECO:0000256" key="7">
    <source>
        <dbReference type="SAM" id="Phobius"/>
    </source>
</evidence>
<feature type="transmembrane region" description="Helical" evidence="7">
    <location>
        <begin position="260"/>
        <end position="276"/>
    </location>
</feature>
<evidence type="ECO:0000256" key="5">
    <source>
        <dbReference type="ARBA" id="ARBA00022989"/>
    </source>
</evidence>
<keyword evidence="4 7" id="KW-0812">Transmembrane</keyword>
<protein>
    <submittedName>
        <fullName evidence="8">MATE family efflux transporter</fullName>
    </submittedName>
</protein>
<keyword evidence="9" id="KW-1185">Reference proteome</keyword>
<dbReference type="InterPro" id="IPR048279">
    <property type="entry name" value="MdtK-like"/>
</dbReference>
<evidence type="ECO:0000256" key="3">
    <source>
        <dbReference type="ARBA" id="ARBA00022475"/>
    </source>
</evidence>
<feature type="transmembrane region" description="Helical" evidence="7">
    <location>
        <begin position="171"/>
        <end position="192"/>
    </location>
</feature>
<dbReference type="NCBIfam" id="TIGR00797">
    <property type="entry name" value="matE"/>
    <property type="match status" value="1"/>
</dbReference>
<evidence type="ECO:0000313" key="9">
    <source>
        <dbReference type="Proteomes" id="UP001157114"/>
    </source>
</evidence>
<dbReference type="PANTHER" id="PTHR42925">
    <property type="entry name" value="MULTIDRUG AND TOXIN EFFLUX PROTEIN MATE FAMILY"/>
    <property type="match status" value="1"/>
</dbReference>
<evidence type="ECO:0000256" key="1">
    <source>
        <dbReference type="ARBA" id="ARBA00004651"/>
    </source>
</evidence>
<reference evidence="8 9" key="1">
    <citation type="submission" date="2023-03" db="EMBL/GenBank/DDBJ databases">
        <title>Draft genome sequence of the bacteria which degrade cell wall of Tricholomamatutake.</title>
        <authorList>
            <person name="Konishi Y."/>
            <person name="Fukuta Y."/>
            <person name="Shirasaka N."/>
        </authorList>
    </citation>
    <scope>NUCLEOTIDE SEQUENCE [LARGE SCALE GENOMIC DNA]</scope>
    <source>
        <strain evidence="9">mu1</strain>
    </source>
</reference>
<keyword evidence="6 7" id="KW-0472">Membrane</keyword>